<comment type="caution">
    <text evidence="2">The sequence shown here is derived from an EMBL/GenBank/DDBJ whole genome shotgun (WGS) entry which is preliminary data.</text>
</comment>
<dbReference type="SUPFAM" id="SSF53271">
    <property type="entry name" value="PRTase-like"/>
    <property type="match status" value="1"/>
</dbReference>
<dbReference type="InterPro" id="IPR000836">
    <property type="entry name" value="PRTase_dom"/>
</dbReference>
<dbReference type="PANTHER" id="PTHR47505:SF1">
    <property type="entry name" value="DNA UTILIZATION PROTEIN YHGH"/>
    <property type="match status" value="1"/>
</dbReference>
<dbReference type="Gene3D" id="3.40.50.2020">
    <property type="match status" value="1"/>
</dbReference>
<reference evidence="2 3" key="1">
    <citation type="submission" date="2019-08" db="EMBL/GenBank/DDBJ databases">
        <authorList>
            <person name="Lei W."/>
        </authorList>
    </citation>
    <scope>NUCLEOTIDE SEQUENCE [LARGE SCALE GENOMIC DNA]</scope>
    <source>
        <strain evidence="2 3">CCUG 66496</strain>
    </source>
</reference>
<evidence type="ECO:0000256" key="1">
    <source>
        <dbReference type="ARBA" id="ARBA00008007"/>
    </source>
</evidence>
<dbReference type="Proteomes" id="UP000317430">
    <property type="component" value="Unassembled WGS sequence"/>
</dbReference>
<gene>
    <name evidence="2" type="ORF">FRX57_03960</name>
</gene>
<accession>A0A5C5SE68</accession>
<dbReference type="EMBL" id="VOHL01000002">
    <property type="protein sequence ID" value="TWS98091.1"/>
    <property type="molecule type" value="Genomic_DNA"/>
</dbReference>
<comment type="similarity">
    <text evidence="1">Belongs to the ComF/GntX family.</text>
</comment>
<dbReference type="InterPro" id="IPR029057">
    <property type="entry name" value="PRTase-like"/>
</dbReference>
<evidence type="ECO:0000313" key="3">
    <source>
        <dbReference type="Proteomes" id="UP000317430"/>
    </source>
</evidence>
<dbReference type="OrthoDB" id="9779910at2"/>
<evidence type="ECO:0000313" key="2">
    <source>
        <dbReference type="EMBL" id="TWS98091.1"/>
    </source>
</evidence>
<keyword evidence="3" id="KW-1185">Reference proteome</keyword>
<dbReference type="InterPro" id="IPR051910">
    <property type="entry name" value="ComF/GntX_DNA_util-trans"/>
</dbReference>
<dbReference type="PANTHER" id="PTHR47505">
    <property type="entry name" value="DNA UTILIZATION PROTEIN YHGH"/>
    <property type="match status" value="1"/>
</dbReference>
<organism evidence="2 3">
    <name type="scientific">Streptococcus cuniculipharyngis</name>
    <dbReference type="NCBI Taxonomy" id="1562651"/>
    <lineage>
        <taxon>Bacteria</taxon>
        <taxon>Bacillati</taxon>
        <taxon>Bacillota</taxon>
        <taxon>Bacilli</taxon>
        <taxon>Lactobacillales</taxon>
        <taxon>Streptococcaceae</taxon>
        <taxon>Streptococcus</taxon>
    </lineage>
</organism>
<dbReference type="RefSeq" id="WP_146566921.1">
    <property type="nucleotide sequence ID" value="NZ_VOHL01000002.1"/>
</dbReference>
<protein>
    <submittedName>
        <fullName evidence="2">ComF family protein</fullName>
    </submittedName>
</protein>
<dbReference type="AlphaFoldDB" id="A0A5C5SE68"/>
<name>A0A5C5SE68_9STRE</name>
<sequence length="220" mass="25073">MTCLLCGQSLPRQFSFTDLLYLKKSRVCLCCSCQASFEPIGPQHCPACAKPGQNELCLDCHYWQEQGQVVEHTSLYHYNEAMKAYFSRYKFEGDYLLRAVFSQDIKLALKSYKDYTLVPVPLSPEGLAKRRFNQVTAFLDHAGLSYQELLGKKDGVKQSSKTRQERLASCQTFYLTSRQPLPAKILLIDDIYTTGATLNLIRQLFQQAGVKELKTFSLAR</sequence>
<proteinExistence type="inferred from homology"/>
<dbReference type="CDD" id="cd06223">
    <property type="entry name" value="PRTases_typeI"/>
    <property type="match status" value="1"/>
</dbReference>